<organism evidence="6 7">
    <name type="scientific">Sediminitomix flava</name>
    <dbReference type="NCBI Taxonomy" id="379075"/>
    <lineage>
        <taxon>Bacteria</taxon>
        <taxon>Pseudomonadati</taxon>
        <taxon>Bacteroidota</taxon>
        <taxon>Cytophagia</taxon>
        <taxon>Cytophagales</taxon>
        <taxon>Flammeovirgaceae</taxon>
        <taxon>Sediminitomix</taxon>
    </lineage>
</organism>
<dbReference type="Proteomes" id="UP000245535">
    <property type="component" value="Unassembled WGS sequence"/>
</dbReference>
<reference evidence="6 7" key="1">
    <citation type="submission" date="2018-03" db="EMBL/GenBank/DDBJ databases">
        <title>Genomic Encyclopedia of Archaeal and Bacterial Type Strains, Phase II (KMG-II): from individual species to whole genera.</title>
        <authorList>
            <person name="Goeker M."/>
        </authorList>
    </citation>
    <scope>NUCLEOTIDE SEQUENCE [LARGE SCALE GENOMIC DNA]</scope>
    <source>
        <strain evidence="6 7">DSM 28229</strain>
    </source>
</reference>
<feature type="compositionally biased region" description="Basic and acidic residues" evidence="5">
    <location>
        <begin position="173"/>
        <end position="188"/>
    </location>
</feature>
<dbReference type="PANTHER" id="PTHR34298">
    <property type="entry name" value="SEGREGATION AND CONDENSATION PROTEIN B"/>
    <property type="match status" value="1"/>
</dbReference>
<keyword evidence="4" id="KW-0131">Cell cycle</keyword>
<keyword evidence="1" id="KW-0963">Cytoplasm</keyword>
<dbReference type="InterPro" id="IPR036390">
    <property type="entry name" value="WH_DNA-bd_sf"/>
</dbReference>
<evidence type="ECO:0000256" key="2">
    <source>
        <dbReference type="ARBA" id="ARBA00022618"/>
    </source>
</evidence>
<name>A0A315ZFK9_SEDFL</name>
<dbReference type="RefSeq" id="WP_109615794.1">
    <property type="nucleotide sequence ID" value="NZ_QGDO01000001.1"/>
</dbReference>
<dbReference type="Gene3D" id="1.10.10.10">
    <property type="entry name" value="Winged helix-like DNA-binding domain superfamily/Winged helix DNA-binding domain"/>
    <property type="match status" value="2"/>
</dbReference>
<evidence type="ECO:0000256" key="5">
    <source>
        <dbReference type="SAM" id="MobiDB-lite"/>
    </source>
</evidence>
<evidence type="ECO:0000313" key="6">
    <source>
        <dbReference type="EMBL" id="PWJ44291.1"/>
    </source>
</evidence>
<comment type="caution">
    <text evidence="6">The sequence shown here is derived from an EMBL/GenBank/DDBJ whole genome shotgun (WGS) entry which is preliminary data.</text>
</comment>
<evidence type="ECO:0000256" key="1">
    <source>
        <dbReference type="ARBA" id="ARBA00022490"/>
    </source>
</evidence>
<dbReference type="OrthoDB" id="9806226at2"/>
<dbReference type="AlphaFoldDB" id="A0A315ZFK9"/>
<evidence type="ECO:0000256" key="4">
    <source>
        <dbReference type="ARBA" id="ARBA00023306"/>
    </source>
</evidence>
<keyword evidence="7" id="KW-1185">Reference proteome</keyword>
<protein>
    <submittedName>
        <fullName evidence="6">Condensin subunit ScpB</fullName>
    </submittedName>
</protein>
<dbReference type="NCBIfam" id="TIGR00281">
    <property type="entry name" value="SMC-Scp complex subunit ScpB"/>
    <property type="match status" value="1"/>
</dbReference>
<accession>A0A315ZFK9</accession>
<dbReference type="SUPFAM" id="SSF46785">
    <property type="entry name" value="Winged helix' DNA-binding domain"/>
    <property type="match status" value="2"/>
</dbReference>
<dbReference type="PANTHER" id="PTHR34298:SF2">
    <property type="entry name" value="SEGREGATION AND CONDENSATION PROTEIN B"/>
    <property type="match status" value="1"/>
</dbReference>
<dbReference type="PIRSF" id="PIRSF019345">
    <property type="entry name" value="ScpB"/>
    <property type="match status" value="1"/>
</dbReference>
<dbReference type="EMBL" id="QGDO01000001">
    <property type="protein sequence ID" value="PWJ44291.1"/>
    <property type="molecule type" value="Genomic_DNA"/>
</dbReference>
<feature type="region of interest" description="Disordered" evidence="5">
    <location>
        <begin position="168"/>
        <end position="188"/>
    </location>
</feature>
<dbReference type="Pfam" id="PF04079">
    <property type="entry name" value="SMC_ScpB"/>
    <property type="match status" value="1"/>
</dbReference>
<evidence type="ECO:0000256" key="3">
    <source>
        <dbReference type="ARBA" id="ARBA00022829"/>
    </source>
</evidence>
<keyword evidence="3" id="KW-0159">Chromosome partition</keyword>
<dbReference type="GO" id="GO:0051304">
    <property type="term" value="P:chromosome separation"/>
    <property type="evidence" value="ECO:0007669"/>
    <property type="project" value="InterPro"/>
</dbReference>
<dbReference type="GO" id="GO:0051301">
    <property type="term" value="P:cell division"/>
    <property type="evidence" value="ECO:0007669"/>
    <property type="project" value="UniProtKB-KW"/>
</dbReference>
<evidence type="ECO:0000313" key="7">
    <source>
        <dbReference type="Proteomes" id="UP000245535"/>
    </source>
</evidence>
<proteinExistence type="predicted"/>
<sequence>MEKIELEIEALIFCAKTPISVDQLLKCLIEVHGPAIVEDDIKNTIEKLIKTYKKRQSSFELCKVGGGYQFLTKSEFQETVAVHLKQESKKRLSRSAIETLAIVAYKQPVTKTEIELIRGVSCDYSVRKLLDKELIEIVGKSDAIGRPMLYGTTPTFLEYFGINDLSELPSPKEFSEEEKNKIGKEIDS</sequence>
<keyword evidence="2" id="KW-0132">Cell division</keyword>
<gene>
    <name evidence="6" type="ORF">BC781_101641</name>
</gene>
<dbReference type="InterPro" id="IPR036388">
    <property type="entry name" value="WH-like_DNA-bd_sf"/>
</dbReference>
<dbReference type="InterPro" id="IPR005234">
    <property type="entry name" value="ScpB_csome_segregation"/>
</dbReference>